<dbReference type="InterPro" id="IPR013830">
    <property type="entry name" value="SGNH_hydro"/>
</dbReference>
<evidence type="ECO:0000259" key="1">
    <source>
        <dbReference type="Pfam" id="PF13472"/>
    </source>
</evidence>
<accession>A0ABY2QJP8</accession>
<evidence type="ECO:0000313" key="2">
    <source>
        <dbReference type="EMBL" id="THG40966.1"/>
    </source>
</evidence>
<sequence length="194" mass="20008">MPAEPPYLLAFGDSLIAGYGLAAEDGLAAQLQRGLAGRFPGARVLNAGVSGNTTADALRRLPRVLAAMRARPDLAIIQIGANDVLRGVPPGETRANLDVMLTELGRCGIPVLLTTIDPPALIRARAAPYLGVHGAVAARHGAAVSDFFPAGIMGRADMVLPDRVHPNARAIAAVAAHLLPTIEALLARRAADAA</sequence>
<organism evidence="2 3">
    <name type="scientific">Sphingomonas olei</name>
    <dbReference type="NCBI Taxonomy" id="1886787"/>
    <lineage>
        <taxon>Bacteria</taxon>
        <taxon>Pseudomonadati</taxon>
        <taxon>Pseudomonadota</taxon>
        <taxon>Alphaproteobacteria</taxon>
        <taxon>Sphingomonadales</taxon>
        <taxon>Sphingomonadaceae</taxon>
        <taxon>Sphingomonas</taxon>
    </lineage>
</organism>
<protein>
    <submittedName>
        <fullName evidence="2">Arylesterase</fullName>
    </submittedName>
</protein>
<gene>
    <name evidence="2" type="ORF">E5988_05115</name>
</gene>
<dbReference type="EMBL" id="SSTI01000003">
    <property type="protein sequence ID" value="THG40966.1"/>
    <property type="molecule type" value="Genomic_DNA"/>
</dbReference>
<dbReference type="Proteomes" id="UP000308038">
    <property type="component" value="Unassembled WGS sequence"/>
</dbReference>
<dbReference type="PANTHER" id="PTHR30383">
    <property type="entry name" value="THIOESTERASE 1/PROTEASE 1/LYSOPHOSPHOLIPASE L1"/>
    <property type="match status" value="1"/>
</dbReference>
<evidence type="ECO:0000313" key="3">
    <source>
        <dbReference type="Proteomes" id="UP000308038"/>
    </source>
</evidence>
<name>A0ABY2QJP8_9SPHN</name>
<dbReference type="Gene3D" id="3.40.50.1110">
    <property type="entry name" value="SGNH hydrolase"/>
    <property type="match status" value="1"/>
</dbReference>
<dbReference type="InterPro" id="IPR036514">
    <property type="entry name" value="SGNH_hydro_sf"/>
</dbReference>
<reference evidence="2 3" key="1">
    <citation type="submission" date="2019-04" db="EMBL/GenBank/DDBJ databases">
        <title>Microbes associate with the intestines of laboratory mice.</title>
        <authorList>
            <person name="Navarre W."/>
            <person name="Wong E."/>
            <person name="Huang K.C."/>
            <person name="Tropini C."/>
            <person name="Ng K."/>
            <person name="Yu B."/>
        </authorList>
    </citation>
    <scope>NUCLEOTIDE SEQUENCE [LARGE SCALE GENOMIC DNA]</scope>
    <source>
        <strain evidence="2 3">NM83_B4-11</strain>
    </source>
</reference>
<dbReference type="SUPFAM" id="SSF52266">
    <property type="entry name" value="SGNH hydrolase"/>
    <property type="match status" value="1"/>
</dbReference>
<dbReference type="InterPro" id="IPR051532">
    <property type="entry name" value="Ester_Hydrolysis_Enzymes"/>
</dbReference>
<proteinExistence type="predicted"/>
<dbReference type="RefSeq" id="WP_136450949.1">
    <property type="nucleotide sequence ID" value="NZ_SSTI01000003.1"/>
</dbReference>
<comment type="caution">
    <text evidence="2">The sequence shown here is derived from an EMBL/GenBank/DDBJ whole genome shotgun (WGS) entry which is preliminary data.</text>
</comment>
<feature type="domain" description="SGNH hydrolase-type esterase" evidence="1">
    <location>
        <begin position="10"/>
        <end position="169"/>
    </location>
</feature>
<dbReference type="Pfam" id="PF13472">
    <property type="entry name" value="Lipase_GDSL_2"/>
    <property type="match status" value="1"/>
</dbReference>
<keyword evidence="3" id="KW-1185">Reference proteome</keyword>
<dbReference type="PANTHER" id="PTHR30383:SF24">
    <property type="entry name" value="THIOESTERASE 1_PROTEASE 1_LYSOPHOSPHOLIPASE L1"/>
    <property type="match status" value="1"/>
</dbReference>